<dbReference type="AlphaFoldDB" id="A0A4U2Y8C4"/>
<name>A0A4U2Y8C4_9BACL</name>
<dbReference type="Proteomes" id="UP000307841">
    <property type="component" value="Unassembled WGS sequence"/>
</dbReference>
<keyword evidence="2" id="KW-1185">Reference proteome</keyword>
<gene>
    <name evidence="1" type="ORF">E8L90_16305</name>
</gene>
<dbReference type="RefSeq" id="WP_137030326.1">
    <property type="nucleotide sequence ID" value="NZ_SZNK01000001.1"/>
</dbReference>
<evidence type="ECO:0000313" key="2">
    <source>
        <dbReference type="Proteomes" id="UP000307841"/>
    </source>
</evidence>
<sequence>MEEYIAKITFEEAKELAEQLAFQRLNNYRKGEHIKLLREDYLEAECCWFFFRNKEIEGPDDGFRLWDCAYSISKKGECGTVIDYSDYPEKLNEFIMQFSDRCKEKGY</sequence>
<dbReference type="EMBL" id="SZNK01000001">
    <property type="protein sequence ID" value="TKI56910.1"/>
    <property type="molecule type" value="Genomic_DNA"/>
</dbReference>
<comment type="caution">
    <text evidence="1">The sequence shown here is derived from an EMBL/GenBank/DDBJ whole genome shotgun (WGS) entry which is preliminary data.</text>
</comment>
<dbReference type="OrthoDB" id="5999649at2"/>
<reference evidence="1 2" key="1">
    <citation type="submission" date="2019-04" db="EMBL/GenBank/DDBJ databases">
        <title>Whole genome sequencing of Brevibacillus sp. TGS2-1.</title>
        <authorList>
            <person name="Choi A."/>
        </authorList>
    </citation>
    <scope>NUCLEOTIDE SEQUENCE [LARGE SCALE GENOMIC DNA]</scope>
    <source>
        <strain evidence="1 2">TGS2-1</strain>
    </source>
</reference>
<protein>
    <submittedName>
        <fullName evidence="1">Uncharacterized protein</fullName>
    </submittedName>
</protein>
<evidence type="ECO:0000313" key="1">
    <source>
        <dbReference type="EMBL" id="TKI56910.1"/>
    </source>
</evidence>
<accession>A0A4U2Y8C4</accession>
<organism evidence="1 2">
    <name type="scientific">Brevibacillus antibioticus</name>
    <dbReference type="NCBI Taxonomy" id="2570228"/>
    <lineage>
        <taxon>Bacteria</taxon>
        <taxon>Bacillati</taxon>
        <taxon>Bacillota</taxon>
        <taxon>Bacilli</taxon>
        <taxon>Bacillales</taxon>
        <taxon>Paenibacillaceae</taxon>
        <taxon>Brevibacillus</taxon>
    </lineage>
</organism>
<proteinExistence type="predicted"/>